<gene>
    <name evidence="2" type="ORF">SODALDRAFT_326833</name>
</gene>
<dbReference type="OrthoDB" id="4790282at2759"/>
<proteinExistence type="predicted"/>
<feature type="non-terminal residue" evidence="2">
    <location>
        <position position="77"/>
    </location>
</feature>
<reference evidence="2 3" key="1">
    <citation type="journal article" date="2018" name="Mol. Ecol.">
        <title>The obligate alkalophilic soda-lake fungus Sodiomyces alkalinus has shifted to a protein diet.</title>
        <authorList>
            <person name="Grum-Grzhimaylo A.A."/>
            <person name="Falkoski D.L."/>
            <person name="van den Heuvel J."/>
            <person name="Valero-Jimenez C.A."/>
            <person name="Min B."/>
            <person name="Choi I.G."/>
            <person name="Lipzen A."/>
            <person name="Daum C.G."/>
            <person name="Aanen D.K."/>
            <person name="Tsang A."/>
            <person name="Henrissat B."/>
            <person name="Bilanenko E.N."/>
            <person name="de Vries R.P."/>
            <person name="van Kan J.A.L."/>
            <person name="Grigoriev I.V."/>
            <person name="Debets A.J.M."/>
        </authorList>
    </citation>
    <scope>NUCLEOTIDE SEQUENCE [LARGE SCALE GENOMIC DNA]</scope>
    <source>
        <strain evidence="2 3">F11</strain>
    </source>
</reference>
<sequence length="77" mass="8678">MSSEKRSEAGGLAPTSAEQKPISREEDIGRVNTMTADDMDEKKPIEDIGERDYTGVARKADPEEIKIVRKLDWRVMV</sequence>
<organism evidence="2 3">
    <name type="scientific">Sodiomyces alkalinus (strain CBS 110278 / VKM F-3762 / F11)</name>
    <name type="common">Alkaliphilic filamentous fungus</name>
    <dbReference type="NCBI Taxonomy" id="1314773"/>
    <lineage>
        <taxon>Eukaryota</taxon>
        <taxon>Fungi</taxon>
        <taxon>Dikarya</taxon>
        <taxon>Ascomycota</taxon>
        <taxon>Pezizomycotina</taxon>
        <taxon>Sordariomycetes</taxon>
        <taxon>Hypocreomycetidae</taxon>
        <taxon>Glomerellales</taxon>
        <taxon>Plectosphaerellaceae</taxon>
        <taxon>Sodiomyces</taxon>
    </lineage>
</organism>
<keyword evidence="3" id="KW-1185">Reference proteome</keyword>
<dbReference type="Proteomes" id="UP000272025">
    <property type="component" value="Unassembled WGS sequence"/>
</dbReference>
<dbReference type="AlphaFoldDB" id="A0A3N2Q7J4"/>
<evidence type="ECO:0000313" key="2">
    <source>
        <dbReference type="EMBL" id="ROT42676.1"/>
    </source>
</evidence>
<accession>A0A3N2Q7J4</accession>
<evidence type="ECO:0000313" key="3">
    <source>
        <dbReference type="Proteomes" id="UP000272025"/>
    </source>
</evidence>
<dbReference type="RefSeq" id="XP_028470482.1">
    <property type="nucleotide sequence ID" value="XM_028610275.1"/>
</dbReference>
<dbReference type="EMBL" id="ML119051">
    <property type="protein sequence ID" value="ROT42676.1"/>
    <property type="molecule type" value="Genomic_DNA"/>
</dbReference>
<evidence type="ECO:0000256" key="1">
    <source>
        <dbReference type="SAM" id="MobiDB-lite"/>
    </source>
</evidence>
<protein>
    <submittedName>
        <fullName evidence="2">Uncharacterized protein</fullName>
    </submittedName>
</protein>
<dbReference type="GeneID" id="39578753"/>
<name>A0A3N2Q7J4_SODAK</name>
<feature type="region of interest" description="Disordered" evidence="1">
    <location>
        <begin position="1"/>
        <end position="48"/>
    </location>
</feature>